<dbReference type="AlphaFoldDB" id="A0A6J4LB45"/>
<reference evidence="2" key="1">
    <citation type="submission" date="2020-02" db="EMBL/GenBank/DDBJ databases">
        <authorList>
            <person name="Meier V. D."/>
        </authorList>
    </citation>
    <scope>NUCLEOTIDE SEQUENCE</scope>
    <source>
        <strain evidence="2">AVDCRST_MAG90</strain>
    </source>
</reference>
<protein>
    <submittedName>
        <fullName evidence="2">Uncharacterized protein</fullName>
    </submittedName>
</protein>
<feature type="non-terminal residue" evidence="2">
    <location>
        <position position="1"/>
    </location>
</feature>
<evidence type="ECO:0000313" key="2">
    <source>
        <dbReference type="EMBL" id="CAA9327992.1"/>
    </source>
</evidence>
<name>A0A6J4LB45_9HYPH</name>
<evidence type="ECO:0000256" key="1">
    <source>
        <dbReference type="SAM" id="MobiDB-lite"/>
    </source>
</evidence>
<feature type="region of interest" description="Disordered" evidence="1">
    <location>
        <begin position="1"/>
        <end position="57"/>
    </location>
</feature>
<feature type="non-terminal residue" evidence="2">
    <location>
        <position position="57"/>
    </location>
</feature>
<sequence length="57" mass="5587">WRKATGSPASTSPTPTPTRNTCRSTASPSPNTGAVSWCGAAGSRPRSAPAGPATSSS</sequence>
<organism evidence="2">
    <name type="scientific">uncultured Microvirga sp</name>
    <dbReference type="NCBI Taxonomy" id="412392"/>
    <lineage>
        <taxon>Bacteria</taxon>
        <taxon>Pseudomonadati</taxon>
        <taxon>Pseudomonadota</taxon>
        <taxon>Alphaproteobacteria</taxon>
        <taxon>Hyphomicrobiales</taxon>
        <taxon>Methylobacteriaceae</taxon>
        <taxon>Microvirga</taxon>
        <taxon>environmental samples</taxon>
    </lineage>
</organism>
<accession>A0A6J4LB45</accession>
<dbReference type="EMBL" id="CADCUC010000257">
    <property type="protein sequence ID" value="CAA9327992.1"/>
    <property type="molecule type" value="Genomic_DNA"/>
</dbReference>
<proteinExistence type="predicted"/>
<feature type="compositionally biased region" description="Low complexity" evidence="1">
    <location>
        <begin position="1"/>
        <end position="25"/>
    </location>
</feature>
<gene>
    <name evidence="2" type="ORF">AVDCRST_MAG90-1320</name>
</gene>